<dbReference type="GO" id="GO:0006351">
    <property type="term" value="P:DNA-templated transcription"/>
    <property type="evidence" value="ECO:0007669"/>
    <property type="project" value="InterPro"/>
</dbReference>
<feature type="region of interest" description="Disordered" evidence="2">
    <location>
        <begin position="121"/>
        <end position="157"/>
    </location>
</feature>
<protein>
    <submittedName>
        <fullName evidence="4">Ccaat/enhancer binding protein c/ebp</fullName>
    </submittedName>
</protein>
<dbReference type="Gene3D" id="1.20.5.170">
    <property type="match status" value="1"/>
</dbReference>
<dbReference type="PANTHER" id="PTHR23334:SF20">
    <property type="entry name" value="BASIC LEUCINE ZIPPER 24"/>
    <property type="match status" value="1"/>
</dbReference>
<dbReference type="InterPro" id="IPR004827">
    <property type="entry name" value="bZIP"/>
</dbReference>
<feature type="coiled-coil region" evidence="1">
    <location>
        <begin position="185"/>
        <end position="212"/>
    </location>
</feature>
<dbReference type="SMART" id="SM00338">
    <property type="entry name" value="BRLZ"/>
    <property type="match status" value="1"/>
</dbReference>
<dbReference type="CDD" id="cd14693">
    <property type="entry name" value="bZIP_CEBP"/>
    <property type="match status" value="1"/>
</dbReference>
<dbReference type="GO" id="GO:0000981">
    <property type="term" value="F:DNA-binding transcription factor activity, RNA polymerase II-specific"/>
    <property type="evidence" value="ECO:0007669"/>
    <property type="project" value="TreeGrafter"/>
</dbReference>
<dbReference type="Proteomes" id="UP001234178">
    <property type="component" value="Unassembled WGS sequence"/>
</dbReference>
<sequence>MSFFDSEFFEITSGKLDGQLLDYNHPPLMSGDILPFTDNYDYYPEHLEVAETSMDLEQAMIESNIGSVADYLSHSAAYQPQPAVKREIAHLQEDEDSHCLPSTLTDANDYSSVIVPSPYGTAVSSPAGRSTTSSSASTSRRFKSGGKNVSKDSEEYKRRRTLNNIAVKKSREKAKAESRMVAQRVTVLSADKERLERRVEQLSKEIQFLHGLFSKFNDIPEPIKLQVTNVFARIQSHPR</sequence>
<dbReference type="Pfam" id="PF07716">
    <property type="entry name" value="bZIP_2"/>
    <property type="match status" value="1"/>
</dbReference>
<dbReference type="InterPro" id="IPR046347">
    <property type="entry name" value="bZIP_sf"/>
</dbReference>
<feature type="domain" description="BZIP" evidence="3">
    <location>
        <begin position="153"/>
        <end position="216"/>
    </location>
</feature>
<dbReference type="PANTHER" id="PTHR23334">
    <property type="entry name" value="CCAAT/ENHANCER BINDING PROTEIN"/>
    <property type="match status" value="1"/>
</dbReference>
<evidence type="ECO:0000256" key="1">
    <source>
        <dbReference type="SAM" id="Coils"/>
    </source>
</evidence>
<evidence type="ECO:0000313" key="4">
    <source>
        <dbReference type="EMBL" id="JAN57353.1"/>
    </source>
</evidence>
<gene>
    <name evidence="5" type="ORF">OUZ56_016076</name>
</gene>
<evidence type="ECO:0000313" key="6">
    <source>
        <dbReference type="Proteomes" id="UP001234178"/>
    </source>
</evidence>
<dbReference type="EMBL" id="GDIQ01037384">
    <property type="protein sequence ID" value="JAN57353.1"/>
    <property type="molecule type" value="Transcribed_RNA"/>
</dbReference>
<dbReference type="OrthoDB" id="10032067at2759"/>
<dbReference type="PROSITE" id="PS50217">
    <property type="entry name" value="BZIP"/>
    <property type="match status" value="1"/>
</dbReference>
<dbReference type="KEGG" id="dmk:116927451"/>
<name>A0A0P5FPV9_9CRUS</name>
<keyword evidence="6" id="KW-1185">Reference proteome</keyword>
<reference evidence="4" key="1">
    <citation type="submission" date="2015-10" db="EMBL/GenBank/DDBJ databases">
        <title>EvidentialGene: Evidence-directed Construction of Complete mRNA Transcriptomes without Genomes.</title>
        <authorList>
            <person name="Gilbert D.G."/>
        </authorList>
    </citation>
    <scope>NUCLEOTIDE SEQUENCE</scope>
</reference>
<feature type="compositionally biased region" description="Low complexity" evidence="2">
    <location>
        <begin position="124"/>
        <end position="139"/>
    </location>
</feature>
<organism evidence="4">
    <name type="scientific">Daphnia magna</name>
    <dbReference type="NCBI Taxonomy" id="35525"/>
    <lineage>
        <taxon>Eukaryota</taxon>
        <taxon>Metazoa</taxon>
        <taxon>Ecdysozoa</taxon>
        <taxon>Arthropoda</taxon>
        <taxon>Crustacea</taxon>
        <taxon>Branchiopoda</taxon>
        <taxon>Diplostraca</taxon>
        <taxon>Cladocera</taxon>
        <taxon>Anomopoda</taxon>
        <taxon>Daphniidae</taxon>
        <taxon>Daphnia</taxon>
    </lineage>
</organism>
<proteinExistence type="predicted"/>
<accession>A0A0P5FPV9</accession>
<dbReference type="InterPro" id="IPR031106">
    <property type="entry name" value="C/EBP"/>
</dbReference>
<dbReference type="AlphaFoldDB" id="A0A0P5FPV9"/>
<evidence type="ECO:0000313" key="5">
    <source>
        <dbReference type="EMBL" id="KAK4027057.1"/>
    </source>
</evidence>
<dbReference type="GO" id="GO:0000978">
    <property type="term" value="F:RNA polymerase II cis-regulatory region sequence-specific DNA binding"/>
    <property type="evidence" value="ECO:0007669"/>
    <property type="project" value="TreeGrafter"/>
</dbReference>
<evidence type="ECO:0000256" key="2">
    <source>
        <dbReference type="SAM" id="MobiDB-lite"/>
    </source>
</evidence>
<dbReference type="SUPFAM" id="SSF57959">
    <property type="entry name" value="Leucine zipper domain"/>
    <property type="match status" value="1"/>
</dbReference>
<reference evidence="5 6" key="2">
    <citation type="journal article" date="2023" name="Nucleic Acids Res.">
        <title>The hologenome of Daphnia magna reveals possible DNA methylation and microbiome-mediated evolution of the host genome.</title>
        <authorList>
            <person name="Chaturvedi A."/>
            <person name="Li X."/>
            <person name="Dhandapani V."/>
            <person name="Marshall H."/>
            <person name="Kissane S."/>
            <person name="Cuenca-Cambronero M."/>
            <person name="Asole G."/>
            <person name="Calvet F."/>
            <person name="Ruiz-Romero M."/>
            <person name="Marangio P."/>
            <person name="Guigo R."/>
            <person name="Rago D."/>
            <person name="Mirbahai L."/>
            <person name="Eastwood N."/>
            <person name="Colbourne J.K."/>
            <person name="Zhou J."/>
            <person name="Mallon E."/>
            <person name="Orsini L."/>
        </authorList>
    </citation>
    <scope>NUCLEOTIDE SEQUENCE [LARGE SCALE GENOMIC DNA]</scope>
    <source>
        <strain evidence="5">LRV0_1</strain>
    </source>
</reference>
<evidence type="ECO:0000259" key="3">
    <source>
        <dbReference type="PROSITE" id="PS50217"/>
    </source>
</evidence>
<dbReference type="EMBL" id="JAOYFB010000038">
    <property type="protein sequence ID" value="KAK4027057.1"/>
    <property type="molecule type" value="Genomic_DNA"/>
</dbReference>
<keyword evidence="1" id="KW-0175">Coiled coil</keyword>